<dbReference type="SMR" id="A2G048"/>
<dbReference type="GO" id="GO:0004340">
    <property type="term" value="F:glucokinase activity"/>
    <property type="evidence" value="ECO:0007669"/>
    <property type="project" value="InterPro"/>
</dbReference>
<dbReference type="RefSeq" id="XP_001302401.1">
    <property type="nucleotide sequence ID" value="XM_001302400.1"/>
</dbReference>
<dbReference type="Gene3D" id="3.40.367.20">
    <property type="match status" value="1"/>
</dbReference>
<dbReference type="KEGG" id="tva:4747139"/>
<dbReference type="SUPFAM" id="SSF53067">
    <property type="entry name" value="Actin-like ATPase domain"/>
    <property type="match status" value="1"/>
</dbReference>
<dbReference type="OMA" id="WSTGPIY"/>
<proteinExistence type="predicted"/>
<dbReference type="STRING" id="5722.A2G048"/>
<name>A2G048_TRIV3</name>
<gene>
    <name evidence="3" type="ORF">TVAG_023840</name>
</gene>
<keyword evidence="1" id="KW-0808">Transferase</keyword>
<dbReference type="VEuPathDB" id="TrichDB:TVAG_023840"/>
<evidence type="ECO:0008006" key="5">
    <source>
        <dbReference type="Google" id="ProtNLM"/>
    </source>
</evidence>
<reference evidence="3" key="2">
    <citation type="journal article" date="2007" name="Science">
        <title>Draft genome sequence of the sexually transmitted pathogen Trichomonas vaginalis.</title>
        <authorList>
            <person name="Carlton J.M."/>
            <person name="Hirt R.P."/>
            <person name="Silva J.C."/>
            <person name="Delcher A.L."/>
            <person name="Schatz M."/>
            <person name="Zhao Q."/>
            <person name="Wortman J.R."/>
            <person name="Bidwell S.L."/>
            <person name="Alsmark U.C.M."/>
            <person name="Besteiro S."/>
            <person name="Sicheritz-Ponten T."/>
            <person name="Noel C.J."/>
            <person name="Dacks J.B."/>
            <person name="Foster P.G."/>
            <person name="Simillion C."/>
            <person name="Van de Peer Y."/>
            <person name="Miranda-Saavedra D."/>
            <person name="Barton G.J."/>
            <person name="Westrop G.D."/>
            <person name="Mueller S."/>
            <person name="Dessi D."/>
            <person name="Fiori P.L."/>
            <person name="Ren Q."/>
            <person name="Paulsen I."/>
            <person name="Zhang H."/>
            <person name="Bastida-Corcuera F.D."/>
            <person name="Simoes-Barbosa A."/>
            <person name="Brown M.T."/>
            <person name="Hayes R.D."/>
            <person name="Mukherjee M."/>
            <person name="Okumura C.Y."/>
            <person name="Schneider R."/>
            <person name="Smith A.J."/>
            <person name="Vanacova S."/>
            <person name="Villalvazo M."/>
            <person name="Haas B.J."/>
            <person name="Pertea M."/>
            <person name="Feldblyum T.V."/>
            <person name="Utterback T.R."/>
            <person name="Shu C.L."/>
            <person name="Osoegawa K."/>
            <person name="de Jong P.J."/>
            <person name="Hrdy I."/>
            <person name="Horvathova L."/>
            <person name="Zubacova Z."/>
            <person name="Dolezal P."/>
            <person name="Malik S.B."/>
            <person name="Logsdon J.M. Jr."/>
            <person name="Henze K."/>
            <person name="Gupta A."/>
            <person name="Wang C.C."/>
            <person name="Dunne R.L."/>
            <person name="Upcroft J.A."/>
            <person name="Upcroft P."/>
            <person name="White O."/>
            <person name="Salzberg S.L."/>
            <person name="Tang P."/>
            <person name="Chiu C.-H."/>
            <person name="Lee Y.-S."/>
            <person name="Embley T.M."/>
            <person name="Coombs G.H."/>
            <person name="Mottram J.C."/>
            <person name="Tachezy J."/>
            <person name="Fraser-Liggett C.M."/>
            <person name="Johnson P.J."/>
        </authorList>
    </citation>
    <scope>NUCLEOTIDE SEQUENCE [LARGE SCALE GENOMIC DNA]</scope>
    <source>
        <strain evidence="3">G3</strain>
    </source>
</reference>
<dbReference type="Gene3D" id="3.30.420.40">
    <property type="match status" value="1"/>
</dbReference>
<dbReference type="InParanoid" id="A2G048"/>
<evidence type="ECO:0000313" key="4">
    <source>
        <dbReference type="Proteomes" id="UP000001542"/>
    </source>
</evidence>
<dbReference type="Pfam" id="PF02685">
    <property type="entry name" value="Glucokinase"/>
    <property type="match status" value="1"/>
</dbReference>
<keyword evidence="2" id="KW-0418">Kinase</keyword>
<dbReference type="OrthoDB" id="10257118at2759"/>
<dbReference type="InterPro" id="IPR043129">
    <property type="entry name" value="ATPase_NBD"/>
</dbReference>
<dbReference type="GO" id="GO:0005536">
    <property type="term" value="F:D-glucose binding"/>
    <property type="evidence" value="ECO:0007669"/>
    <property type="project" value="InterPro"/>
</dbReference>
<dbReference type="InterPro" id="IPR003836">
    <property type="entry name" value="Glucokinase"/>
</dbReference>
<evidence type="ECO:0000256" key="1">
    <source>
        <dbReference type="ARBA" id="ARBA00022679"/>
    </source>
</evidence>
<accession>A2G048</accession>
<dbReference type="Proteomes" id="UP000001542">
    <property type="component" value="Unassembled WGS sequence"/>
</dbReference>
<dbReference type="CDD" id="cd24008">
    <property type="entry name" value="ASKHA_NBD_GLK"/>
    <property type="match status" value="1"/>
</dbReference>
<protein>
    <recommendedName>
        <fullName evidence="5">Glucokinase 1</fullName>
    </recommendedName>
</protein>
<dbReference type="AlphaFoldDB" id="A2G048"/>
<reference evidence="3" key="1">
    <citation type="submission" date="2006-10" db="EMBL/GenBank/DDBJ databases">
        <authorList>
            <person name="Amadeo P."/>
            <person name="Zhao Q."/>
            <person name="Wortman J."/>
            <person name="Fraser-Liggett C."/>
            <person name="Carlton J."/>
        </authorList>
    </citation>
    <scope>NUCLEOTIDE SEQUENCE</scope>
    <source>
        <strain evidence="3">G3</strain>
    </source>
</reference>
<dbReference type="GO" id="GO:0006096">
    <property type="term" value="P:glycolytic process"/>
    <property type="evidence" value="ECO:0007669"/>
    <property type="project" value="InterPro"/>
</dbReference>
<dbReference type="GO" id="GO:0005524">
    <property type="term" value="F:ATP binding"/>
    <property type="evidence" value="ECO:0007669"/>
    <property type="project" value="InterPro"/>
</dbReference>
<dbReference type="VEuPathDB" id="TrichDB:TVAGG3_0769650"/>
<dbReference type="PANTHER" id="PTHR47450:SF1">
    <property type="entry name" value="GLUCOKINASE"/>
    <property type="match status" value="1"/>
</dbReference>
<keyword evidence="4" id="KW-1185">Reference proteome</keyword>
<dbReference type="PANTHER" id="PTHR47450">
    <property type="entry name" value="GLUCOKINASE"/>
    <property type="match status" value="1"/>
</dbReference>
<dbReference type="EMBL" id="DS114197">
    <property type="protein sequence ID" value="EAX89471.1"/>
    <property type="molecule type" value="Genomic_DNA"/>
</dbReference>
<evidence type="ECO:0000313" key="3">
    <source>
        <dbReference type="EMBL" id="EAX89471.1"/>
    </source>
</evidence>
<evidence type="ECO:0000256" key="2">
    <source>
        <dbReference type="ARBA" id="ARBA00022777"/>
    </source>
</evidence>
<sequence length="377" mass="41773">MFDIELVKKINDWKVSEDGALPICIGCDVGGSGLRVRISSFNDSEKYVDLGHAKAKCTKQLVDVLADLEQKIKQVNDKFVCLGAAIAVAGPIKAGTVILTNWQGEPAVRTLTLKDLPQKIFPKDRSVFLNDLEAGAYGVIAAADKDILEQNFVQLFQDKAPKGPVLANGRTAVLAMGSGLGAALVVRTPLLKNPLVLPTELGHVQIAPNMKEHKNFKQERELIQHISNHYYKGELDPEYEDICSGRGLPLAYQFYHQKKTGELLPVEQIDAGEVAKKAMDGEEDAVDALKAHYIFYLRAAKAIATSLSCESCVLSLDNQVKNHPFVMKIMKELEDEFYEFIRPDWMNGLRVYSQKSILNFNILGTDYMAHAIANKPE</sequence>
<organism evidence="3 4">
    <name type="scientific">Trichomonas vaginalis (strain ATCC PRA-98 / G3)</name>
    <dbReference type="NCBI Taxonomy" id="412133"/>
    <lineage>
        <taxon>Eukaryota</taxon>
        <taxon>Metamonada</taxon>
        <taxon>Parabasalia</taxon>
        <taxon>Trichomonadida</taxon>
        <taxon>Trichomonadidae</taxon>
        <taxon>Trichomonas</taxon>
    </lineage>
</organism>